<reference evidence="1" key="1">
    <citation type="submission" date="2022-07" db="EMBL/GenBank/DDBJ databases">
        <title>Phylogenomic reconstructions and comparative analyses of Kickxellomycotina fungi.</title>
        <authorList>
            <person name="Reynolds N.K."/>
            <person name="Stajich J.E."/>
            <person name="Barry K."/>
            <person name="Grigoriev I.V."/>
            <person name="Crous P."/>
            <person name="Smith M.E."/>
        </authorList>
    </citation>
    <scope>NUCLEOTIDE SEQUENCE</scope>
    <source>
        <strain evidence="1">BCRC 34191</strain>
    </source>
</reference>
<protein>
    <submittedName>
        <fullName evidence="1">Dolichyl-P-Man:Man(5)GlcNAc(2)-PP-dolichol alpha-1,3-mannosyltransferase</fullName>
        <ecNumber evidence="1">2.4.1.258</ecNumber>
    </submittedName>
</protein>
<dbReference type="EMBL" id="JANBUK010000542">
    <property type="protein sequence ID" value="KAJ2789573.1"/>
    <property type="molecule type" value="Genomic_DNA"/>
</dbReference>
<evidence type="ECO:0000313" key="1">
    <source>
        <dbReference type="EMBL" id="KAJ2789573.1"/>
    </source>
</evidence>
<comment type="caution">
    <text evidence="1">The sequence shown here is derived from an EMBL/GenBank/DDBJ whole genome shotgun (WGS) entry which is preliminary data.</text>
</comment>
<organism evidence="1 2">
    <name type="scientific">Coemansia linderi</name>
    <dbReference type="NCBI Taxonomy" id="2663919"/>
    <lineage>
        <taxon>Eukaryota</taxon>
        <taxon>Fungi</taxon>
        <taxon>Fungi incertae sedis</taxon>
        <taxon>Zoopagomycota</taxon>
        <taxon>Kickxellomycotina</taxon>
        <taxon>Kickxellomycetes</taxon>
        <taxon>Kickxellales</taxon>
        <taxon>Kickxellaceae</taxon>
        <taxon>Coemansia</taxon>
    </lineage>
</organism>
<proteinExistence type="predicted"/>
<sequence>MAARTGRRRDLGTSLWQQARGFLAEVLFTQRFYLEAAVLLVAFEAAATLAIVQRVNYTEIDWLAYMQEVAGVIAGERNYTKLRGATGPLVYPAGFVWIFGLLWQATDGGQDIRLAQYVFLGIYVATQVLLLAIYQKARVPPVLAGLLVLSRRLHSIYVLRLFNDCVAMVFAYIAVLAMCDRRWMRWSGLLLSAGIAVKMNVVLMLPGAAFLWWRAGGWRLTLAQAAAVVASQVAVAVPFLYEYPVEYVTRAFDLGRQFDFTWTVNWRFVGLSVFESPQWALALVATHAALLATLGLILWPRLFGSTAWTIVKNGFLSKQLRTQAMPGTEEVLSVMFSANFVGVVCARSLHYQFYAWYFHTLPFLLHVSRLPLSAQLGVWVAIEYAWNIYPSTVFSSALLAAAHIALLAAIMRAMALPRIKRKSQ</sequence>
<keyword evidence="1" id="KW-0328">Glycosyltransferase</keyword>
<evidence type="ECO:0000313" key="2">
    <source>
        <dbReference type="Proteomes" id="UP001140066"/>
    </source>
</evidence>
<name>A0ACC1KGM9_9FUNG</name>
<keyword evidence="2" id="KW-1185">Reference proteome</keyword>
<gene>
    <name evidence="1" type="primary">ALG3</name>
    <name evidence="1" type="ORF">GGI18_002323</name>
</gene>
<dbReference type="EC" id="2.4.1.258" evidence="1"/>
<accession>A0ACC1KGM9</accession>
<keyword evidence="1" id="KW-0808">Transferase</keyword>
<dbReference type="Proteomes" id="UP001140066">
    <property type="component" value="Unassembled WGS sequence"/>
</dbReference>